<protein>
    <submittedName>
        <fullName evidence="7">Patatin-like phospholipase family protein</fullName>
    </submittedName>
</protein>
<accession>A0ABP4ISR6</accession>
<keyword evidence="5" id="KW-1133">Transmembrane helix</keyword>
<feature type="active site" description="Nucleophile" evidence="4">
    <location>
        <position position="45"/>
    </location>
</feature>
<evidence type="ECO:0000256" key="5">
    <source>
        <dbReference type="SAM" id="Phobius"/>
    </source>
</evidence>
<gene>
    <name evidence="7" type="ORF">GCM10009613_51950</name>
</gene>
<dbReference type="PANTHER" id="PTHR14226">
    <property type="entry name" value="NEUROPATHY TARGET ESTERASE/SWISS CHEESE D.MELANOGASTER"/>
    <property type="match status" value="1"/>
</dbReference>
<keyword evidence="8" id="KW-1185">Reference proteome</keyword>
<feature type="domain" description="PNPLA" evidence="6">
    <location>
        <begin position="8"/>
        <end position="202"/>
    </location>
</feature>
<dbReference type="EMBL" id="BAAAJK010000036">
    <property type="protein sequence ID" value="GAA1398139.1"/>
    <property type="molecule type" value="Genomic_DNA"/>
</dbReference>
<evidence type="ECO:0000256" key="4">
    <source>
        <dbReference type="PROSITE-ProRule" id="PRU01161"/>
    </source>
</evidence>
<keyword evidence="1 4" id="KW-0378">Hydrolase</keyword>
<keyword evidence="5" id="KW-0812">Transmembrane</keyword>
<feature type="short sequence motif" description="GXSXG" evidence="4">
    <location>
        <begin position="43"/>
        <end position="47"/>
    </location>
</feature>
<dbReference type="SUPFAM" id="SSF52151">
    <property type="entry name" value="FabD/lysophospholipase-like"/>
    <property type="match status" value="1"/>
</dbReference>
<evidence type="ECO:0000256" key="3">
    <source>
        <dbReference type="ARBA" id="ARBA00023098"/>
    </source>
</evidence>
<dbReference type="InterPro" id="IPR050301">
    <property type="entry name" value="NTE"/>
</dbReference>
<keyword evidence="5" id="KW-0472">Membrane</keyword>
<feature type="short sequence motif" description="GXGXXG" evidence="4">
    <location>
        <begin position="12"/>
        <end position="17"/>
    </location>
</feature>
<keyword evidence="3 4" id="KW-0443">Lipid metabolism</keyword>
<dbReference type="RefSeq" id="WP_344027094.1">
    <property type="nucleotide sequence ID" value="NZ_BAAAJK010000036.1"/>
</dbReference>
<evidence type="ECO:0000313" key="7">
    <source>
        <dbReference type="EMBL" id="GAA1398139.1"/>
    </source>
</evidence>
<proteinExistence type="predicted"/>
<dbReference type="Pfam" id="PF01734">
    <property type="entry name" value="Patatin"/>
    <property type="match status" value="1"/>
</dbReference>
<dbReference type="Gene3D" id="3.40.1090.10">
    <property type="entry name" value="Cytosolic phospholipase A2 catalytic domain"/>
    <property type="match status" value="2"/>
</dbReference>
<dbReference type="Proteomes" id="UP001501414">
    <property type="component" value="Unassembled WGS sequence"/>
</dbReference>
<feature type="active site" description="Proton acceptor" evidence="4">
    <location>
        <position position="188"/>
    </location>
</feature>
<dbReference type="PROSITE" id="PS51635">
    <property type="entry name" value="PNPLA"/>
    <property type="match status" value="1"/>
</dbReference>
<feature type="transmembrane region" description="Helical" evidence="5">
    <location>
        <begin position="7"/>
        <end position="30"/>
    </location>
</feature>
<dbReference type="InterPro" id="IPR002641">
    <property type="entry name" value="PNPLA_dom"/>
</dbReference>
<name>A0ABP4ISR6_9PSEU</name>
<sequence>MSDDRRALVLGGGGVTGVAWMYGLVAGLAANGVDLGRADLVVGTSAGSVVGANLAAGRDPQALLESQLAPPTGEVAAQLGIRAAARIGIAALAGPRDAERVRARLGRMALAADTGPESERLAVIESRLAGVDWPSGGDLRVTAVDARTGAFRVFGRDDGVPLATAVAASCAVPGVWPPVSAAGTRWIDGGVRSTANADLAAGYGRVVVLAPLGGSIGGAARPRAQAEALAALARVAFVEPDRRSRRAFGRNVLDPARRAGSARAGLAQAASVAAEVARVWA</sequence>
<feature type="short sequence motif" description="DGA/G" evidence="4">
    <location>
        <begin position="188"/>
        <end position="190"/>
    </location>
</feature>
<comment type="caution">
    <text evidence="7">The sequence shown here is derived from an EMBL/GenBank/DDBJ whole genome shotgun (WGS) entry which is preliminary data.</text>
</comment>
<evidence type="ECO:0000259" key="6">
    <source>
        <dbReference type="PROSITE" id="PS51635"/>
    </source>
</evidence>
<evidence type="ECO:0000313" key="8">
    <source>
        <dbReference type="Proteomes" id="UP001501414"/>
    </source>
</evidence>
<evidence type="ECO:0000256" key="2">
    <source>
        <dbReference type="ARBA" id="ARBA00022963"/>
    </source>
</evidence>
<reference evidence="8" key="1">
    <citation type="journal article" date="2019" name="Int. J. Syst. Evol. Microbiol.">
        <title>The Global Catalogue of Microorganisms (GCM) 10K type strain sequencing project: providing services to taxonomists for standard genome sequencing and annotation.</title>
        <authorList>
            <consortium name="The Broad Institute Genomics Platform"/>
            <consortium name="The Broad Institute Genome Sequencing Center for Infectious Disease"/>
            <person name="Wu L."/>
            <person name="Ma J."/>
        </authorList>
    </citation>
    <scope>NUCLEOTIDE SEQUENCE [LARGE SCALE GENOMIC DNA]</scope>
    <source>
        <strain evidence="8">JCM 11896</strain>
    </source>
</reference>
<organism evidence="7 8">
    <name type="scientific">Pseudonocardia kongjuensis</name>
    <dbReference type="NCBI Taxonomy" id="102227"/>
    <lineage>
        <taxon>Bacteria</taxon>
        <taxon>Bacillati</taxon>
        <taxon>Actinomycetota</taxon>
        <taxon>Actinomycetes</taxon>
        <taxon>Pseudonocardiales</taxon>
        <taxon>Pseudonocardiaceae</taxon>
        <taxon>Pseudonocardia</taxon>
    </lineage>
</organism>
<keyword evidence="2 4" id="KW-0442">Lipid degradation</keyword>
<dbReference type="InterPro" id="IPR016035">
    <property type="entry name" value="Acyl_Trfase/lysoPLipase"/>
</dbReference>
<evidence type="ECO:0000256" key="1">
    <source>
        <dbReference type="ARBA" id="ARBA00022801"/>
    </source>
</evidence>
<dbReference type="PANTHER" id="PTHR14226:SF57">
    <property type="entry name" value="BLR7027 PROTEIN"/>
    <property type="match status" value="1"/>
</dbReference>